<keyword evidence="2 3" id="KW-0732">Signal</keyword>
<comment type="caution">
    <text evidence="4">The sequence shown here is derived from an EMBL/GenBank/DDBJ whole genome shotgun (WGS) entry which is preliminary data.</text>
</comment>
<dbReference type="HAMAP" id="MF_00789">
    <property type="entry name" value="UPF0319"/>
    <property type="match status" value="1"/>
</dbReference>
<evidence type="ECO:0000256" key="1">
    <source>
        <dbReference type="ARBA" id="ARBA00008490"/>
    </source>
</evidence>
<reference evidence="4 5" key="1">
    <citation type="submission" date="2018-03" db="EMBL/GenBank/DDBJ databases">
        <title>Whole genome sequencing of Histamine producing bacteria.</title>
        <authorList>
            <person name="Butler K."/>
        </authorList>
    </citation>
    <scope>NUCLEOTIDE SEQUENCE [LARGE SCALE GENOMIC DNA]</scope>
    <source>
        <strain evidence="4 5">ATCC 33979</strain>
    </source>
</reference>
<evidence type="ECO:0000256" key="3">
    <source>
        <dbReference type="HAMAP-Rule" id="MF_00789"/>
    </source>
</evidence>
<organism evidence="4 5">
    <name type="scientific">Photobacterium leiognathi</name>
    <dbReference type="NCBI Taxonomy" id="553611"/>
    <lineage>
        <taxon>Bacteria</taxon>
        <taxon>Pseudomonadati</taxon>
        <taxon>Pseudomonadota</taxon>
        <taxon>Gammaproteobacteria</taxon>
        <taxon>Vibrionales</taxon>
        <taxon>Vibrionaceae</taxon>
        <taxon>Photobacterium</taxon>
    </lineage>
</organism>
<dbReference type="RefSeq" id="WP_052671865.1">
    <property type="nucleotide sequence ID" value="NZ_JZSL01000090.1"/>
</dbReference>
<dbReference type="OrthoDB" id="6214057at2"/>
<proteinExistence type="inferred from homology"/>
<feature type="chain" id="PRO_5015790162" description="UPF0319 protein CTM89_09685" evidence="3">
    <location>
        <begin position="22"/>
        <end position="209"/>
    </location>
</feature>
<dbReference type="AlphaFoldDB" id="A0A2T3MBJ1"/>
<evidence type="ECO:0000256" key="2">
    <source>
        <dbReference type="ARBA" id="ARBA00022729"/>
    </source>
</evidence>
<gene>
    <name evidence="4" type="ORF">CTM89_09685</name>
</gene>
<dbReference type="Proteomes" id="UP000240410">
    <property type="component" value="Unassembled WGS sequence"/>
</dbReference>
<dbReference type="InterPro" id="IPR018635">
    <property type="entry name" value="UPF0319"/>
</dbReference>
<dbReference type="PANTHER" id="PTHR38108">
    <property type="entry name" value="UPF0319 PROTEIN YCCT"/>
    <property type="match status" value="1"/>
</dbReference>
<dbReference type="PANTHER" id="PTHR38108:SF1">
    <property type="entry name" value="UPF0319 PROTEIN YCCT"/>
    <property type="match status" value="1"/>
</dbReference>
<comment type="similarity">
    <text evidence="1 3">Belongs to the UPF0319 family.</text>
</comment>
<dbReference type="Pfam" id="PF09829">
    <property type="entry name" value="DUF2057"/>
    <property type="match status" value="1"/>
</dbReference>
<protein>
    <recommendedName>
        <fullName evidence="3">UPF0319 protein CTM89_09685</fullName>
    </recommendedName>
</protein>
<accession>A0A2T3MBJ1</accession>
<dbReference type="EMBL" id="PYOJ01000008">
    <property type="protein sequence ID" value="PSV90584.1"/>
    <property type="molecule type" value="Genomic_DNA"/>
</dbReference>
<evidence type="ECO:0000313" key="4">
    <source>
        <dbReference type="EMBL" id="PSV90584.1"/>
    </source>
</evidence>
<name>A0A2T3MBJ1_PHOLE</name>
<evidence type="ECO:0000313" key="5">
    <source>
        <dbReference type="Proteomes" id="UP000240410"/>
    </source>
</evidence>
<sequence precursor="true">MKKIICSVLPLVSLFSSNIYADVKLESLKETNILVVNGKEEGWSFIKATNEVVLPNGENQILFNIGTVVLDDAAKKKFNSTPLLIKFDAKDTKLVLGYPKIRTLEQAEAFNKSPEITLKNSMGDEVKFEYIQLNNSGLQNFRDYEREVADYNKSGGIASIGYVETTFSTPTIPASAPSPEAKMKFLKNAFIGLSEEEKQEFMSWGLKNL</sequence>
<feature type="signal peptide" evidence="3">
    <location>
        <begin position="1"/>
        <end position="21"/>
    </location>
</feature>